<comment type="caution">
    <text evidence="1">The sequence shown here is derived from an EMBL/GenBank/DDBJ whole genome shotgun (WGS) entry which is preliminary data.</text>
</comment>
<organism evidence="1 2">
    <name type="scientific">Skeletonema marinoi</name>
    <dbReference type="NCBI Taxonomy" id="267567"/>
    <lineage>
        <taxon>Eukaryota</taxon>
        <taxon>Sar</taxon>
        <taxon>Stramenopiles</taxon>
        <taxon>Ochrophyta</taxon>
        <taxon>Bacillariophyta</taxon>
        <taxon>Coscinodiscophyceae</taxon>
        <taxon>Thalassiosirophycidae</taxon>
        <taxon>Thalassiosirales</taxon>
        <taxon>Skeletonemataceae</taxon>
        <taxon>Skeletonema</taxon>
        <taxon>Skeletonema marinoi-dohrnii complex</taxon>
    </lineage>
</organism>
<evidence type="ECO:0000313" key="1">
    <source>
        <dbReference type="EMBL" id="KAK1740896.1"/>
    </source>
</evidence>
<dbReference type="Proteomes" id="UP001224775">
    <property type="component" value="Unassembled WGS sequence"/>
</dbReference>
<evidence type="ECO:0000313" key="2">
    <source>
        <dbReference type="Proteomes" id="UP001224775"/>
    </source>
</evidence>
<dbReference type="AlphaFoldDB" id="A0AAD8Y8W0"/>
<sequence length="107" mass="11638">MMEEDAPDIKRRRISAADCSPRGIRCLTDLPSGILAHAASFLAEPSKALFAIALDKNSAASPNERTASIVGSHWDTLDFGEIEKELAIKLMMMISRKCCSASMPSIR</sequence>
<reference evidence="1" key="1">
    <citation type="submission" date="2023-06" db="EMBL/GenBank/DDBJ databases">
        <title>Survivors Of The Sea: Transcriptome response of Skeletonema marinoi to long-term dormancy.</title>
        <authorList>
            <person name="Pinder M.I.M."/>
            <person name="Kourtchenko O."/>
            <person name="Robertson E.K."/>
            <person name="Larsson T."/>
            <person name="Maumus F."/>
            <person name="Osuna-Cruz C.M."/>
            <person name="Vancaester E."/>
            <person name="Stenow R."/>
            <person name="Vandepoele K."/>
            <person name="Ploug H."/>
            <person name="Bruchert V."/>
            <person name="Godhe A."/>
            <person name="Topel M."/>
        </authorList>
    </citation>
    <scope>NUCLEOTIDE SEQUENCE</scope>
    <source>
        <strain evidence="1">R05AC</strain>
    </source>
</reference>
<gene>
    <name evidence="1" type="ORF">QTG54_008148</name>
</gene>
<protein>
    <submittedName>
        <fullName evidence="1">Uncharacterized protein</fullName>
    </submittedName>
</protein>
<keyword evidence="2" id="KW-1185">Reference proteome</keyword>
<dbReference type="EMBL" id="JATAAI010000014">
    <property type="protein sequence ID" value="KAK1740896.1"/>
    <property type="molecule type" value="Genomic_DNA"/>
</dbReference>
<proteinExistence type="predicted"/>
<name>A0AAD8Y8W0_9STRA</name>
<accession>A0AAD8Y8W0</accession>